<gene>
    <name evidence="2" type="ORF">VKT23_009827</name>
</gene>
<dbReference type="Pfam" id="PF20236">
    <property type="entry name" value="DUF6593"/>
    <property type="match status" value="1"/>
</dbReference>
<organism evidence="2 3">
    <name type="scientific">Marasmiellus scandens</name>
    <dbReference type="NCBI Taxonomy" id="2682957"/>
    <lineage>
        <taxon>Eukaryota</taxon>
        <taxon>Fungi</taxon>
        <taxon>Dikarya</taxon>
        <taxon>Basidiomycota</taxon>
        <taxon>Agaricomycotina</taxon>
        <taxon>Agaricomycetes</taxon>
        <taxon>Agaricomycetidae</taxon>
        <taxon>Agaricales</taxon>
        <taxon>Marasmiineae</taxon>
        <taxon>Omphalotaceae</taxon>
        <taxon>Marasmiellus</taxon>
    </lineage>
</organism>
<keyword evidence="3" id="KW-1185">Reference proteome</keyword>
<proteinExistence type="predicted"/>
<sequence>MNPYNVWGTEASQGDGRPSVYGALPFTGATQEPALLAFTFASNTSDIFNSVVVGPGNSSQYWVTTDSRYTMLKTQDGKGVALIEWSQPPKVEVRGTVMKQPASSFLRLSQDGNRSHRIMFFGNQQLSWIAQNSSISLFAIRGAGSAELLARISKSGRAINLEIAQSAAQAGLLPVCLVATILLQSGRSID</sequence>
<reference evidence="2 3" key="1">
    <citation type="submission" date="2024-01" db="EMBL/GenBank/DDBJ databases">
        <title>A draft genome for the cacao thread blight pathogen Marasmiellus scandens.</title>
        <authorList>
            <person name="Baruah I.K."/>
            <person name="Leung J."/>
            <person name="Bukari Y."/>
            <person name="Amoako-Attah I."/>
            <person name="Meinhardt L.W."/>
            <person name="Bailey B.A."/>
            <person name="Cohen S.P."/>
        </authorList>
    </citation>
    <scope>NUCLEOTIDE SEQUENCE [LARGE SCALE GENOMIC DNA]</scope>
    <source>
        <strain evidence="2 3">GH-19</strain>
    </source>
</reference>
<evidence type="ECO:0000313" key="3">
    <source>
        <dbReference type="Proteomes" id="UP001498398"/>
    </source>
</evidence>
<dbReference type="Proteomes" id="UP001498398">
    <property type="component" value="Unassembled WGS sequence"/>
</dbReference>
<protein>
    <recommendedName>
        <fullName evidence="1">DUF6593 domain-containing protein</fullName>
    </recommendedName>
</protein>
<name>A0ABR1JJB9_9AGAR</name>
<feature type="domain" description="DUF6593" evidence="1">
    <location>
        <begin position="46"/>
        <end position="185"/>
    </location>
</feature>
<comment type="caution">
    <text evidence="2">The sequence shown here is derived from an EMBL/GenBank/DDBJ whole genome shotgun (WGS) entry which is preliminary data.</text>
</comment>
<dbReference type="InterPro" id="IPR046528">
    <property type="entry name" value="DUF6593"/>
</dbReference>
<evidence type="ECO:0000313" key="2">
    <source>
        <dbReference type="EMBL" id="KAK7458818.1"/>
    </source>
</evidence>
<accession>A0ABR1JJB9</accession>
<evidence type="ECO:0000259" key="1">
    <source>
        <dbReference type="Pfam" id="PF20236"/>
    </source>
</evidence>
<dbReference type="EMBL" id="JBANRG010000017">
    <property type="protein sequence ID" value="KAK7458818.1"/>
    <property type="molecule type" value="Genomic_DNA"/>
</dbReference>